<name>A0AA47N816_MERPO</name>
<evidence type="ECO:0000313" key="1">
    <source>
        <dbReference type="EMBL" id="KAK0154138.1"/>
    </source>
</evidence>
<comment type="caution">
    <text evidence="1">The sequence shown here is derived from an EMBL/GenBank/DDBJ whole genome shotgun (WGS) entry which is preliminary data.</text>
</comment>
<reference evidence="1" key="1">
    <citation type="journal article" date="2023" name="Front. Mar. Sci.">
        <title>A new Merluccius polli reference genome to investigate the effects of global change in West African waters.</title>
        <authorList>
            <person name="Mateo J.L."/>
            <person name="Blanco-Fernandez C."/>
            <person name="Garcia-Vazquez E."/>
            <person name="Machado-Schiaffino G."/>
        </authorList>
    </citation>
    <scope>NUCLEOTIDE SEQUENCE</scope>
    <source>
        <strain evidence="1">C29</strain>
        <tissue evidence="1">Fin</tissue>
    </source>
</reference>
<evidence type="ECO:0000313" key="2">
    <source>
        <dbReference type="Proteomes" id="UP001174136"/>
    </source>
</evidence>
<proteinExistence type="predicted"/>
<dbReference type="InterPro" id="IPR008042">
    <property type="entry name" value="Retrotrans_Pao"/>
</dbReference>
<gene>
    <name evidence="1" type="ORF">N1851_003762</name>
</gene>
<dbReference type="EMBL" id="JAOPHQ010000581">
    <property type="protein sequence ID" value="KAK0154138.1"/>
    <property type="molecule type" value="Genomic_DNA"/>
</dbReference>
<dbReference type="Pfam" id="PF05380">
    <property type="entry name" value="Peptidase_A17"/>
    <property type="match status" value="1"/>
</dbReference>
<dbReference type="Proteomes" id="UP001174136">
    <property type="component" value="Unassembled WGS sequence"/>
</dbReference>
<accession>A0AA47N816</accession>
<sequence>MVDYRMRVHVFGNSPSPAVAIFGLRMAAKEAEGVYGSDARHFIEQDFYVDDALKSFPTEAEAVDVLQRAQKMLALSNLRLHKIASNRVVMNAFSPEDRAKEIKDLDLSTDELPVQRSLGVRWNIMSDTFTFHVPQSQKPFTRRGVLSVVNNLFDPLGFLAPVTIKRRLLLRQLSNSDLEWDSPLPPRHV</sequence>
<protein>
    <submittedName>
        <fullName evidence="1">Uncharacterized protein</fullName>
    </submittedName>
</protein>
<organism evidence="1 2">
    <name type="scientific">Merluccius polli</name>
    <name type="common">Benguela hake</name>
    <name type="synonym">Merluccius cadenati</name>
    <dbReference type="NCBI Taxonomy" id="89951"/>
    <lineage>
        <taxon>Eukaryota</taxon>
        <taxon>Metazoa</taxon>
        <taxon>Chordata</taxon>
        <taxon>Craniata</taxon>
        <taxon>Vertebrata</taxon>
        <taxon>Euteleostomi</taxon>
        <taxon>Actinopterygii</taxon>
        <taxon>Neopterygii</taxon>
        <taxon>Teleostei</taxon>
        <taxon>Neoteleostei</taxon>
        <taxon>Acanthomorphata</taxon>
        <taxon>Zeiogadaria</taxon>
        <taxon>Gadariae</taxon>
        <taxon>Gadiformes</taxon>
        <taxon>Gadoidei</taxon>
        <taxon>Merlucciidae</taxon>
        <taxon>Merluccius</taxon>
    </lineage>
</organism>
<dbReference type="AlphaFoldDB" id="A0AA47N816"/>
<keyword evidence="2" id="KW-1185">Reference proteome</keyword>
<dbReference type="PANTHER" id="PTHR47331">
    <property type="entry name" value="PHD-TYPE DOMAIN-CONTAINING PROTEIN"/>
    <property type="match status" value="1"/>
</dbReference>
<dbReference type="PANTHER" id="PTHR47331:SF6">
    <property type="entry name" value="DOUBLECORTIN DOMAIN-CONTAINING PROTEIN"/>
    <property type="match status" value="1"/>
</dbReference>